<evidence type="ECO:0000259" key="10">
    <source>
        <dbReference type="PROSITE" id="PS50109"/>
    </source>
</evidence>
<reference evidence="12 13" key="1">
    <citation type="submission" date="2016-04" db="EMBL/GenBank/DDBJ databases">
        <title>Complete genome seqeunce of Leptospira alstonii serovar Room22.</title>
        <authorList>
            <person name="Nally J.E."/>
            <person name="Bayles D.O."/>
            <person name="Hurley D."/>
            <person name="Fanning S."/>
            <person name="McMahon B.J."/>
            <person name="Arent Z."/>
        </authorList>
    </citation>
    <scope>NUCLEOTIDE SEQUENCE [LARGE SCALE GENOMIC DNA]</scope>
    <source>
        <strain evidence="12 13">GWTS #1</strain>
    </source>
</reference>
<evidence type="ECO:0000256" key="1">
    <source>
        <dbReference type="ARBA" id="ARBA00000085"/>
    </source>
</evidence>
<dbReference type="FunFam" id="3.30.565.10:FF:000010">
    <property type="entry name" value="Sensor histidine kinase RcsC"/>
    <property type="match status" value="1"/>
</dbReference>
<dbReference type="KEGG" id="laj:A0128_09565"/>
<feature type="modified residue" description="4-aspartylphosphate" evidence="7">
    <location>
        <position position="1140"/>
    </location>
</feature>
<feature type="domain" description="Response regulatory" evidence="11">
    <location>
        <begin position="823"/>
        <end position="936"/>
    </location>
</feature>
<dbReference type="SMART" id="SM00448">
    <property type="entry name" value="REC"/>
    <property type="match status" value="3"/>
</dbReference>
<dbReference type="SUPFAM" id="SSF55874">
    <property type="entry name" value="ATPase domain of HSP90 chaperone/DNA topoisomerase II/histidine kinase"/>
    <property type="match status" value="1"/>
</dbReference>
<dbReference type="InterPro" id="IPR005467">
    <property type="entry name" value="His_kinase_dom"/>
</dbReference>
<dbReference type="InterPro" id="IPR001789">
    <property type="entry name" value="Sig_transdc_resp-reg_receiver"/>
</dbReference>
<dbReference type="InterPro" id="IPR029016">
    <property type="entry name" value="GAF-like_dom_sf"/>
</dbReference>
<evidence type="ECO:0000256" key="4">
    <source>
        <dbReference type="ARBA" id="ARBA00022679"/>
    </source>
</evidence>
<dbReference type="Pfam" id="PF00072">
    <property type="entry name" value="Response_reg"/>
    <property type="match status" value="3"/>
</dbReference>
<name>A0A1D7UWV9_9LEPT</name>
<dbReference type="PANTHER" id="PTHR45339:SF1">
    <property type="entry name" value="HYBRID SIGNAL TRANSDUCTION HISTIDINE KINASE J"/>
    <property type="match status" value="1"/>
</dbReference>
<evidence type="ECO:0000256" key="8">
    <source>
        <dbReference type="SAM" id="Coils"/>
    </source>
</evidence>
<feature type="domain" description="Histidine kinase" evidence="10">
    <location>
        <begin position="557"/>
        <end position="777"/>
    </location>
</feature>
<dbReference type="Pfam" id="PF02518">
    <property type="entry name" value="HATPase_c"/>
    <property type="match status" value="1"/>
</dbReference>
<dbReference type="Gene3D" id="3.40.50.2300">
    <property type="match status" value="3"/>
</dbReference>
<gene>
    <name evidence="12" type="ORF">A0128_09565</name>
</gene>
<dbReference type="Proteomes" id="UP000094197">
    <property type="component" value="Chromosome 1"/>
</dbReference>
<dbReference type="SUPFAM" id="SSF52172">
    <property type="entry name" value="CheY-like"/>
    <property type="match status" value="3"/>
</dbReference>
<dbReference type="SUPFAM" id="SSF55781">
    <property type="entry name" value="GAF domain-like"/>
    <property type="match status" value="1"/>
</dbReference>
<protein>
    <recommendedName>
        <fullName evidence="2">histidine kinase</fullName>
        <ecNumber evidence="2">2.7.13.3</ecNumber>
    </recommendedName>
</protein>
<evidence type="ECO:0000256" key="3">
    <source>
        <dbReference type="ARBA" id="ARBA00022553"/>
    </source>
</evidence>
<feature type="domain" description="Response regulatory" evidence="11">
    <location>
        <begin position="1090"/>
        <end position="1207"/>
    </location>
</feature>
<dbReference type="PRINTS" id="PR00344">
    <property type="entry name" value="BCTRLSENSOR"/>
</dbReference>
<dbReference type="SUPFAM" id="SSF47384">
    <property type="entry name" value="Homodimeric domain of signal transducing histidine kinase"/>
    <property type="match status" value="1"/>
</dbReference>
<comment type="catalytic activity">
    <reaction evidence="1">
        <text>ATP + protein L-histidine = ADP + protein N-phospho-L-histidine.</text>
        <dbReference type="EC" id="2.7.13.3"/>
    </reaction>
</comment>
<keyword evidence="5 12" id="KW-0418">Kinase</keyword>
<dbReference type="CDD" id="cd00156">
    <property type="entry name" value="REC"/>
    <property type="match status" value="1"/>
</dbReference>
<feature type="modified residue" description="4-aspartylphosphate" evidence="7">
    <location>
        <position position="994"/>
    </location>
</feature>
<dbReference type="PROSITE" id="PS50109">
    <property type="entry name" value="HIS_KIN"/>
    <property type="match status" value="1"/>
</dbReference>
<evidence type="ECO:0000256" key="7">
    <source>
        <dbReference type="PROSITE-ProRule" id="PRU00169"/>
    </source>
</evidence>
<evidence type="ECO:0000256" key="6">
    <source>
        <dbReference type="ARBA" id="ARBA00023012"/>
    </source>
</evidence>
<dbReference type="CDD" id="cd17546">
    <property type="entry name" value="REC_hyHK_CKI1_RcsC-like"/>
    <property type="match status" value="1"/>
</dbReference>
<dbReference type="EMBL" id="CP015217">
    <property type="protein sequence ID" value="AOP34068.1"/>
    <property type="molecule type" value="Genomic_DNA"/>
</dbReference>
<dbReference type="Pfam" id="PF13185">
    <property type="entry name" value="GAF_2"/>
    <property type="match status" value="1"/>
</dbReference>
<dbReference type="InterPro" id="IPR036097">
    <property type="entry name" value="HisK_dim/P_sf"/>
</dbReference>
<dbReference type="PANTHER" id="PTHR45339">
    <property type="entry name" value="HYBRID SIGNAL TRANSDUCTION HISTIDINE KINASE J"/>
    <property type="match status" value="1"/>
</dbReference>
<dbReference type="AlphaFoldDB" id="A0A1D7UWV9"/>
<keyword evidence="9" id="KW-0472">Membrane</keyword>
<evidence type="ECO:0000256" key="2">
    <source>
        <dbReference type="ARBA" id="ARBA00012438"/>
    </source>
</evidence>
<proteinExistence type="predicted"/>
<dbReference type="Gene3D" id="3.30.565.10">
    <property type="entry name" value="Histidine kinase-like ATPase, C-terminal domain"/>
    <property type="match status" value="1"/>
</dbReference>
<dbReference type="InterPro" id="IPR003661">
    <property type="entry name" value="HisK_dim/P_dom"/>
</dbReference>
<dbReference type="InterPro" id="IPR003594">
    <property type="entry name" value="HATPase_dom"/>
</dbReference>
<evidence type="ECO:0000313" key="13">
    <source>
        <dbReference type="Proteomes" id="UP000094197"/>
    </source>
</evidence>
<dbReference type="GO" id="GO:0000155">
    <property type="term" value="F:phosphorelay sensor kinase activity"/>
    <property type="evidence" value="ECO:0007669"/>
    <property type="project" value="InterPro"/>
</dbReference>
<feature type="transmembrane region" description="Helical" evidence="9">
    <location>
        <begin position="183"/>
        <end position="207"/>
    </location>
</feature>
<evidence type="ECO:0000313" key="12">
    <source>
        <dbReference type="EMBL" id="AOP34068.1"/>
    </source>
</evidence>
<keyword evidence="6" id="KW-0902">Two-component regulatory system</keyword>
<feature type="coiled-coil region" evidence="8">
    <location>
        <begin position="464"/>
        <end position="533"/>
    </location>
</feature>
<feature type="modified residue" description="4-aspartylphosphate" evidence="7">
    <location>
        <position position="872"/>
    </location>
</feature>
<keyword evidence="9" id="KW-0812">Transmembrane</keyword>
<keyword evidence="4" id="KW-0808">Transferase</keyword>
<dbReference type="InterPro" id="IPR003018">
    <property type="entry name" value="GAF"/>
</dbReference>
<feature type="domain" description="Response regulatory" evidence="11">
    <location>
        <begin position="945"/>
        <end position="1060"/>
    </location>
</feature>
<dbReference type="Gene3D" id="6.10.340.10">
    <property type="match status" value="1"/>
</dbReference>
<keyword evidence="3 7" id="KW-0597">Phosphoprotein</keyword>
<evidence type="ECO:0000256" key="9">
    <source>
        <dbReference type="SAM" id="Phobius"/>
    </source>
</evidence>
<dbReference type="OrthoDB" id="9790669at2"/>
<dbReference type="CDD" id="cd00082">
    <property type="entry name" value="HisKA"/>
    <property type="match status" value="1"/>
</dbReference>
<dbReference type="PROSITE" id="PS50110">
    <property type="entry name" value="RESPONSE_REGULATORY"/>
    <property type="match status" value="3"/>
</dbReference>
<dbReference type="SMART" id="SM00065">
    <property type="entry name" value="GAF"/>
    <property type="match status" value="1"/>
</dbReference>
<organism evidence="12 13">
    <name type="scientific">Leptospira tipperaryensis</name>
    <dbReference type="NCBI Taxonomy" id="2564040"/>
    <lineage>
        <taxon>Bacteria</taxon>
        <taxon>Pseudomonadati</taxon>
        <taxon>Spirochaetota</taxon>
        <taxon>Spirochaetia</taxon>
        <taxon>Leptospirales</taxon>
        <taxon>Leptospiraceae</taxon>
        <taxon>Leptospira</taxon>
    </lineage>
</organism>
<keyword evidence="13" id="KW-1185">Reference proteome</keyword>
<dbReference type="EC" id="2.7.13.3" evidence="2"/>
<dbReference type="Pfam" id="PF12729">
    <property type="entry name" value="4HB_MCP_1"/>
    <property type="match status" value="1"/>
</dbReference>
<dbReference type="InterPro" id="IPR004358">
    <property type="entry name" value="Sig_transdc_His_kin-like_C"/>
</dbReference>
<accession>A0A1D7UWV9</accession>
<dbReference type="Gene3D" id="3.30.450.40">
    <property type="match status" value="1"/>
</dbReference>
<dbReference type="InterPro" id="IPR036890">
    <property type="entry name" value="HATPase_C_sf"/>
</dbReference>
<dbReference type="RefSeq" id="WP_069607299.1">
    <property type="nucleotide sequence ID" value="NZ_CP015217.1"/>
</dbReference>
<dbReference type="SMART" id="SM00388">
    <property type="entry name" value="HisKA"/>
    <property type="match status" value="1"/>
</dbReference>
<sequence>MELKIKTKLLFGFSVILLTLIVASLFAIDKLAESNKRLLNLVDVSSKRINLSNEILVFILESTRQEKNIILEKNHSRRVYYKERIYAAADAADKKIADLEPLLEEGERIILNEIKFAWVDFRKDLDQLVVYSLNGQTEKAFEISIKKGLKMRDENFKRFVQLNARNEAKMEADKLKNDRDYNLALSLLIALMASSLVASLFIFYWILYSITRRISFIAIEAEKIASRELTAERLEDKTDDELNPIFNSLISINESFREVTENANSVAAGNYTIDLIPRSEKDILGTALKRMTNSLRMSTEENEKYNWLVTGQNRLNEKLRGEQNYAELSESIITFLCDYLNANIGAIYLYNDLDNSLRLSGKYAFSSTNHGIDRFALNEGLIGQAAYDQKLISINDIPEQDIRVVSSVLESKPKHLLIVPFSFEGETLGVFEIGKLVPFTQTEIQFLNSSTESIAICVNSALSRKKIQDLLEETQVQSEELQSQQEELRQMNEELEEQTQYLKQQQEELRMTNEELEEQARSLEAKNKEVEFASYDIEQKTKQLEISSKYKSEFLANMSHELRTPLNSLLILSKDLSDNKKKNLNADQIESANIIYKSGQDLLILINDVLDLSKIESGKMRINIERVSLKEFAGDLLRDFGRQAEQKNLQLTATIDSDMPEYIRTDSQRLNQILKNLLSNAIKFTQQGKVDLNIRLHGKDNAILSVVDTGIGILEENQNSIFEAFQQADGSTSRKYGGTGLGLSISKELAKLLGGEIVLKSKINEGSSFSLIIPLVLEEESQNERDKVRIQESIPHTVENPNKFLDFPAAEDDRTQIENGDKTVLIIEDDLKFASILIKQAKVKGFKCLSASTGEDGLVLARKYKPHAIILDFALPGTNGHNVLNELKADPSVRHIPVHIISAEEHSLQPIKEGAVSYLRKPVNKEQLNQAFGRIENFIDRKMKNLLIIEDDPNARIAIRKLIGNGDVKCLEAGSGQEALTVCKENYVDCIVLDIGLPDMSGFDLIYELEKIEQQIPPIIIYTGRELTREENDELQKYAESIIIKGVKSEERLLDETALFLHRTIKDLPESKQGIIHKLYDKEAVFQLKKILLVDDDMRNVFALSKILKDRGMNVVKAENGKRALDILENIGDIDIVLMDIMMPEMDGYEAMRRIRSNIKYKNLPVIALTAKAMKDDKQKCIDAGANDYIAKPVDVERLLSLMRVWLGA</sequence>
<dbReference type="CDD" id="cd16922">
    <property type="entry name" value="HATPase_EvgS-ArcB-TorS-like"/>
    <property type="match status" value="1"/>
</dbReference>
<evidence type="ECO:0000256" key="5">
    <source>
        <dbReference type="ARBA" id="ARBA00022777"/>
    </source>
</evidence>
<keyword evidence="8" id="KW-0175">Coiled coil</keyword>
<keyword evidence="9" id="KW-1133">Transmembrane helix</keyword>
<dbReference type="Pfam" id="PF00512">
    <property type="entry name" value="HisKA"/>
    <property type="match status" value="1"/>
</dbReference>
<dbReference type="InterPro" id="IPR024478">
    <property type="entry name" value="HlyB_4HB_MCP"/>
</dbReference>
<dbReference type="InterPro" id="IPR011006">
    <property type="entry name" value="CheY-like_superfamily"/>
</dbReference>
<dbReference type="SMART" id="SM00387">
    <property type="entry name" value="HATPase_c"/>
    <property type="match status" value="1"/>
</dbReference>
<evidence type="ECO:0000259" key="11">
    <source>
        <dbReference type="PROSITE" id="PS50110"/>
    </source>
</evidence>
<dbReference type="Gene3D" id="1.10.287.130">
    <property type="match status" value="1"/>
</dbReference>